<proteinExistence type="predicted"/>
<keyword evidence="2" id="KW-1185">Reference proteome</keyword>
<protein>
    <submittedName>
        <fullName evidence="1">Cda4</fullName>
    </submittedName>
</protein>
<accession>A0A0M5JDR6</accession>
<dbReference type="Proteomes" id="UP000494163">
    <property type="component" value="Chromosome X"/>
</dbReference>
<sequence length="22" mass="2267">MATLPIRQPVAASISASMVIPI</sequence>
<gene>
    <name evidence="1" type="ORF">Dbus_chrXg1100</name>
</gene>
<dbReference type="AlphaFoldDB" id="A0A0M5JDR6"/>
<evidence type="ECO:0000313" key="2">
    <source>
        <dbReference type="Proteomes" id="UP000494163"/>
    </source>
</evidence>
<organism evidence="1 2">
    <name type="scientific">Drosophila busckii</name>
    <name type="common">Fruit fly</name>
    <dbReference type="NCBI Taxonomy" id="30019"/>
    <lineage>
        <taxon>Eukaryota</taxon>
        <taxon>Metazoa</taxon>
        <taxon>Ecdysozoa</taxon>
        <taxon>Arthropoda</taxon>
        <taxon>Hexapoda</taxon>
        <taxon>Insecta</taxon>
        <taxon>Pterygota</taxon>
        <taxon>Neoptera</taxon>
        <taxon>Endopterygota</taxon>
        <taxon>Diptera</taxon>
        <taxon>Brachycera</taxon>
        <taxon>Muscomorpha</taxon>
        <taxon>Ephydroidea</taxon>
        <taxon>Drosophilidae</taxon>
        <taxon>Drosophila</taxon>
    </lineage>
</organism>
<name>A0A0M5JDR6_DROBS</name>
<evidence type="ECO:0000313" key="1">
    <source>
        <dbReference type="EMBL" id="ALC49244.1"/>
    </source>
</evidence>
<dbReference type="EMBL" id="CP012528">
    <property type="protein sequence ID" value="ALC49244.1"/>
    <property type="molecule type" value="Genomic_DNA"/>
</dbReference>
<reference evidence="1 2" key="1">
    <citation type="submission" date="2015-08" db="EMBL/GenBank/DDBJ databases">
        <title>Ancestral chromatin configuration constrains chromatin evolution on differentiating sex chromosomes in Drosophila.</title>
        <authorList>
            <person name="Zhou Q."/>
            <person name="Bachtrog D."/>
        </authorList>
    </citation>
    <scope>NUCLEOTIDE SEQUENCE [LARGE SCALE GENOMIC DNA]</scope>
    <source>
        <tissue evidence="1">Whole larvae</tissue>
    </source>
</reference>